<feature type="compositionally biased region" description="Basic and acidic residues" evidence="6">
    <location>
        <begin position="176"/>
        <end position="185"/>
    </location>
</feature>
<evidence type="ECO:0000256" key="3">
    <source>
        <dbReference type="ARBA" id="ARBA00023125"/>
    </source>
</evidence>
<evidence type="ECO:0000256" key="1">
    <source>
        <dbReference type="ARBA" id="ARBA00004123"/>
    </source>
</evidence>
<feature type="region of interest" description="Disordered" evidence="6">
    <location>
        <begin position="110"/>
        <end position="353"/>
    </location>
</feature>
<dbReference type="Proteomes" id="UP001208570">
    <property type="component" value="Unassembled WGS sequence"/>
</dbReference>
<keyword evidence="8" id="KW-1185">Reference proteome</keyword>
<keyword evidence="2" id="KW-0217">Developmental protein</keyword>
<feature type="compositionally biased region" description="Basic and acidic residues" evidence="6">
    <location>
        <begin position="323"/>
        <end position="348"/>
    </location>
</feature>
<feature type="region of interest" description="Disordered" evidence="6">
    <location>
        <begin position="367"/>
        <end position="394"/>
    </location>
</feature>
<sequence>MSSFYNSPYFDSELNNNFASYSALHYHGLTRQNLGLPQEYGDPYCNGVDQAAVAHPGTGYPRFPPYERLDQIRPITSHGAAHNHAYNQGGHFGLTSPPDMGHVAGVMAGKGSAMAPQQVASPPPRAHAGTPVRQGSPLARPHPRAELSPAAPSIPDPAPRDPIHDPVVGMYCESKVGSRENKGDNRGPVATGSPDVPLPAKEAASQSPASGDPQGGIIADRGSAETRIQNENKKPLTDIPDFLSNCKIKDEDIEKMSSMFTDPELSPIADRAESPSAKAQAPGTPESRGGTRDGSPVPDQGRVQAQRQKASDPADESAGNKSGSEESKTPDGADCDSKSEDADEKKDANSIPMYPWMRSQFGIKVPSPDLLPGTTDKADLSGWQGGLEFGGGDM</sequence>
<dbReference type="GO" id="GO:0003700">
    <property type="term" value="F:DNA-binding transcription factor activity"/>
    <property type="evidence" value="ECO:0007669"/>
    <property type="project" value="InterPro"/>
</dbReference>
<evidence type="ECO:0000256" key="5">
    <source>
        <dbReference type="ARBA" id="ARBA00023242"/>
    </source>
</evidence>
<keyword evidence="4" id="KW-0371">Homeobox</keyword>
<comment type="caution">
    <text evidence="7">The sequence shown here is derived from an EMBL/GenBank/DDBJ whole genome shotgun (WGS) entry which is preliminary data.</text>
</comment>
<dbReference type="AlphaFoldDB" id="A0AAD9K7C7"/>
<comment type="subcellular location">
    <subcellularLocation>
        <location evidence="1">Nucleus</location>
    </subcellularLocation>
</comment>
<evidence type="ECO:0000313" key="8">
    <source>
        <dbReference type="Proteomes" id="UP001208570"/>
    </source>
</evidence>
<name>A0AAD9K7C7_9ANNE</name>
<protein>
    <submittedName>
        <fullName evidence="7">Uncharacterized protein</fullName>
    </submittedName>
</protein>
<gene>
    <name evidence="7" type="ORF">LSH36_42g03003</name>
</gene>
<dbReference type="EMBL" id="JAODUP010000042">
    <property type="protein sequence ID" value="KAK2166082.1"/>
    <property type="molecule type" value="Genomic_DNA"/>
</dbReference>
<dbReference type="PROSITE" id="PS00032">
    <property type="entry name" value="ANTENNAPEDIA"/>
    <property type="match status" value="1"/>
</dbReference>
<evidence type="ECO:0000256" key="2">
    <source>
        <dbReference type="ARBA" id="ARBA00022473"/>
    </source>
</evidence>
<feature type="compositionally biased region" description="Gly residues" evidence="6">
    <location>
        <begin position="383"/>
        <end position="394"/>
    </location>
</feature>
<dbReference type="GO" id="GO:0003677">
    <property type="term" value="F:DNA binding"/>
    <property type="evidence" value="ECO:0007669"/>
    <property type="project" value="UniProtKB-KW"/>
</dbReference>
<keyword evidence="3" id="KW-0238">DNA-binding</keyword>
<feature type="compositionally biased region" description="Basic and acidic residues" evidence="6">
    <location>
        <begin position="222"/>
        <end position="236"/>
    </location>
</feature>
<keyword evidence="5" id="KW-0539">Nucleus</keyword>
<evidence type="ECO:0000256" key="6">
    <source>
        <dbReference type="SAM" id="MobiDB-lite"/>
    </source>
</evidence>
<dbReference type="InterPro" id="IPR001827">
    <property type="entry name" value="Homeobox_Antennapedia_CS"/>
</dbReference>
<organism evidence="7 8">
    <name type="scientific">Paralvinella palmiformis</name>
    <dbReference type="NCBI Taxonomy" id="53620"/>
    <lineage>
        <taxon>Eukaryota</taxon>
        <taxon>Metazoa</taxon>
        <taxon>Spiralia</taxon>
        <taxon>Lophotrochozoa</taxon>
        <taxon>Annelida</taxon>
        <taxon>Polychaeta</taxon>
        <taxon>Sedentaria</taxon>
        <taxon>Canalipalpata</taxon>
        <taxon>Terebellida</taxon>
        <taxon>Terebelliformia</taxon>
        <taxon>Alvinellidae</taxon>
        <taxon>Paralvinella</taxon>
    </lineage>
</organism>
<evidence type="ECO:0000256" key="4">
    <source>
        <dbReference type="ARBA" id="ARBA00023155"/>
    </source>
</evidence>
<proteinExistence type="predicted"/>
<accession>A0AAD9K7C7</accession>
<evidence type="ECO:0000313" key="7">
    <source>
        <dbReference type="EMBL" id="KAK2166082.1"/>
    </source>
</evidence>
<reference evidence="7" key="1">
    <citation type="journal article" date="2023" name="Mol. Biol. Evol.">
        <title>Third-Generation Sequencing Reveals the Adaptive Role of the Epigenome in Three Deep-Sea Polychaetes.</title>
        <authorList>
            <person name="Perez M."/>
            <person name="Aroh O."/>
            <person name="Sun Y."/>
            <person name="Lan Y."/>
            <person name="Juniper S.K."/>
            <person name="Young C.R."/>
            <person name="Angers B."/>
            <person name="Qian P.Y."/>
        </authorList>
    </citation>
    <scope>NUCLEOTIDE SEQUENCE</scope>
    <source>
        <strain evidence="7">P08H-3</strain>
    </source>
</reference>
<dbReference type="GO" id="GO:0005634">
    <property type="term" value="C:nucleus"/>
    <property type="evidence" value="ECO:0007669"/>
    <property type="project" value="UniProtKB-SubCell"/>
</dbReference>